<name>A0A917TIR9_9ACTN</name>
<evidence type="ECO:0000256" key="1">
    <source>
        <dbReference type="SAM" id="MobiDB-lite"/>
    </source>
</evidence>
<proteinExistence type="predicted"/>
<comment type="caution">
    <text evidence="2">The sequence shown here is derived from an EMBL/GenBank/DDBJ whole genome shotgun (WGS) entry which is preliminary data.</text>
</comment>
<dbReference type="EMBL" id="BMNB01000001">
    <property type="protein sequence ID" value="GGM22309.1"/>
    <property type="molecule type" value="Genomic_DNA"/>
</dbReference>
<reference evidence="2" key="1">
    <citation type="journal article" date="2014" name="Int. J. Syst. Evol. Microbiol.">
        <title>Complete genome sequence of Corynebacterium casei LMG S-19264T (=DSM 44701T), isolated from a smear-ripened cheese.</title>
        <authorList>
            <consortium name="US DOE Joint Genome Institute (JGI-PGF)"/>
            <person name="Walter F."/>
            <person name="Albersmeier A."/>
            <person name="Kalinowski J."/>
            <person name="Ruckert C."/>
        </authorList>
    </citation>
    <scope>NUCLEOTIDE SEQUENCE</scope>
    <source>
        <strain evidence="2">CGMCC 4.7312</strain>
    </source>
</reference>
<dbReference type="Proteomes" id="UP000608890">
    <property type="component" value="Unassembled WGS sequence"/>
</dbReference>
<organism evidence="2 3">
    <name type="scientific">Micromonospora sonchi</name>
    <dbReference type="NCBI Taxonomy" id="1763543"/>
    <lineage>
        <taxon>Bacteria</taxon>
        <taxon>Bacillati</taxon>
        <taxon>Actinomycetota</taxon>
        <taxon>Actinomycetes</taxon>
        <taxon>Micromonosporales</taxon>
        <taxon>Micromonosporaceae</taxon>
        <taxon>Micromonospora</taxon>
    </lineage>
</organism>
<keyword evidence="3" id="KW-1185">Reference proteome</keyword>
<feature type="region of interest" description="Disordered" evidence="1">
    <location>
        <begin position="1"/>
        <end position="71"/>
    </location>
</feature>
<evidence type="ECO:0000313" key="2">
    <source>
        <dbReference type="EMBL" id="GGM22309.1"/>
    </source>
</evidence>
<accession>A0A917TIR9</accession>
<gene>
    <name evidence="2" type="ORF">GCM10011608_03850</name>
</gene>
<dbReference type="AlphaFoldDB" id="A0A917TIR9"/>
<protein>
    <recommendedName>
        <fullName evidence="4">DNA repair protein</fullName>
    </recommendedName>
</protein>
<reference evidence="2" key="2">
    <citation type="submission" date="2020-09" db="EMBL/GenBank/DDBJ databases">
        <authorList>
            <person name="Sun Q."/>
            <person name="Zhou Y."/>
        </authorList>
    </citation>
    <scope>NUCLEOTIDE SEQUENCE</scope>
    <source>
        <strain evidence="2">CGMCC 4.7312</strain>
    </source>
</reference>
<evidence type="ECO:0008006" key="4">
    <source>
        <dbReference type="Google" id="ProtNLM"/>
    </source>
</evidence>
<evidence type="ECO:0000313" key="3">
    <source>
        <dbReference type="Proteomes" id="UP000608890"/>
    </source>
</evidence>
<sequence length="71" mass="8424">MDNFLWKSGGMPFQSNDRRRQETERVWRPRRLAGRFPAQPPYDDHRGGALTWRELNKLPPGASTRRHLNTH</sequence>
<feature type="compositionally biased region" description="Basic and acidic residues" evidence="1">
    <location>
        <begin position="16"/>
        <end position="27"/>
    </location>
</feature>